<dbReference type="STRING" id="301148.B4135_0243"/>
<feature type="chain" id="PRO_5036523214" description="ComG operon protein 3" evidence="11">
    <location>
        <begin position="7"/>
        <end position="100"/>
    </location>
</feature>
<sequence length="100" mass="11137">MKNEKGFTLIEMMIVLFIITILLMITIPNVAKNNANISNKGCEGMKRMVESQVQAYYVDRNQMPNSISELVQEGYLDEAPKCPDGKEVVLVDGEVEIGGQ</sequence>
<accession>A0A150M8T6</accession>
<dbReference type="InterPro" id="IPR016940">
    <property type="entry name" value="ComGC"/>
</dbReference>
<protein>
    <recommendedName>
        <fullName evidence="10">ComG operon protein 3</fullName>
    </recommendedName>
</protein>
<dbReference type="NCBIfam" id="TIGR02532">
    <property type="entry name" value="IV_pilin_GFxxxE"/>
    <property type="match status" value="1"/>
</dbReference>
<evidence type="ECO:0000313" key="13">
    <source>
        <dbReference type="EMBL" id="REJ31598.1"/>
    </source>
</evidence>
<evidence type="ECO:0000256" key="5">
    <source>
        <dbReference type="ARBA" id="ARBA00022692"/>
    </source>
</evidence>
<evidence type="ECO:0000256" key="1">
    <source>
        <dbReference type="ARBA" id="ARBA00004162"/>
    </source>
</evidence>
<keyword evidence="7 10" id="KW-0472">Membrane</keyword>
<keyword evidence="3 10" id="KW-1003">Cell membrane</keyword>
<keyword evidence="10" id="KW-0813">Transport</keyword>
<dbReference type="GO" id="GO:0030420">
    <property type="term" value="P:establishment of competence for transformation"/>
    <property type="evidence" value="ECO:0007669"/>
    <property type="project" value="UniProtKB-UniRule"/>
</dbReference>
<comment type="function">
    <text evidence="10">Required for transformation and DNA binding.</text>
</comment>
<feature type="propeptide" id="PRO_5036523213" evidence="11">
    <location>
        <begin position="1"/>
        <end position="6"/>
    </location>
</feature>
<evidence type="ECO:0000313" key="15">
    <source>
        <dbReference type="Proteomes" id="UP000257014"/>
    </source>
</evidence>
<keyword evidence="8 10" id="KW-0178">Competence</keyword>
<dbReference type="PIRSF" id="PIRSF029928">
    <property type="entry name" value="Late_competence_ComGC"/>
    <property type="match status" value="1"/>
</dbReference>
<dbReference type="InterPro" id="IPR012902">
    <property type="entry name" value="N_methyl_site"/>
</dbReference>
<keyword evidence="6 10" id="KW-1133">Transmembrane helix</keyword>
<evidence type="ECO:0000256" key="6">
    <source>
        <dbReference type="ARBA" id="ARBA00022989"/>
    </source>
</evidence>
<evidence type="ECO:0000256" key="3">
    <source>
        <dbReference type="ARBA" id="ARBA00022475"/>
    </source>
</evidence>
<dbReference type="RefSeq" id="WP_061568441.1">
    <property type="nucleotide sequence ID" value="NZ_JBAIZG010000012.1"/>
</dbReference>
<proteinExistence type="inferred from homology"/>
<reference evidence="13 15" key="2">
    <citation type="submission" date="2018-03" db="EMBL/GenBank/DDBJ databases">
        <authorList>
            <person name="Keele B.F."/>
        </authorList>
    </citation>
    <scope>NUCLEOTIDE SEQUENCE [LARGE SCALE GENOMIC DNA]</scope>
    <source>
        <strain evidence="13">ZCTH4_d</strain>
    </source>
</reference>
<organism evidence="12 14">
    <name type="scientific">Caldibacillus debilis</name>
    <dbReference type="NCBI Taxonomy" id="301148"/>
    <lineage>
        <taxon>Bacteria</taxon>
        <taxon>Bacillati</taxon>
        <taxon>Bacillota</taxon>
        <taxon>Bacilli</taxon>
        <taxon>Bacillales</taxon>
        <taxon>Bacillaceae</taxon>
        <taxon>Caldibacillus</taxon>
    </lineage>
</organism>
<feature type="transmembrane region" description="Helical" evidence="10">
    <location>
        <begin position="12"/>
        <end position="31"/>
    </location>
</feature>
<dbReference type="NCBIfam" id="NF040999">
    <property type="entry name" value="pilin_ComGC"/>
    <property type="match status" value="1"/>
</dbReference>
<evidence type="ECO:0000313" key="14">
    <source>
        <dbReference type="Proteomes" id="UP000075683"/>
    </source>
</evidence>
<evidence type="ECO:0000256" key="8">
    <source>
        <dbReference type="ARBA" id="ARBA00023287"/>
    </source>
</evidence>
<dbReference type="AlphaFoldDB" id="A0A150M8T6"/>
<comment type="caution">
    <text evidence="12">The sequence shown here is derived from an EMBL/GenBank/DDBJ whole genome shotgun (WGS) entry which is preliminary data.</text>
</comment>
<comment type="subunit">
    <text evidence="10">Homodimer.</text>
</comment>
<dbReference type="PANTHER" id="PTHR30093">
    <property type="entry name" value="GENERAL SECRETION PATHWAY PROTEIN G"/>
    <property type="match status" value="1"/>
</dbReference>
<name>A0A150M8T6_9BACI</name>
<dbReference type="GO" id="GO:0009986">
    <property type="term" value="C:cell surface"/>
    <property type="evidence" value="ECO:0007669"/>
    <property type="project" value="UniProtKB-SubCell"/>
</dbReference>
<gene>
    <name evidence="12" type="ORF">B4135_0243</name>
    <name evidence="13" type="ORF">C6P37_00100</name>
</gene>
<evidence type="ECO:0000256" key="7">
    <source>
        <dbReference type="ARBA" id="ARBA00023136"/>
    </source>
</evidence>
<dbReference type="PROSITE" id="PS00409">
    <property type="entry name" value="PROKAR_NTER_METHYL"/>
    <property type="match status" value="1"/>
</dbReference>
<evidence type="ECO:0000256" key="2">
    <source>
        <dbReference type="ARBA" id="ARBA00004241"/>
    </source>
</evidence>
<dbReference type="Gene3D" id="3.30.700.10">
    <property type="entry name" value="Glycoprotein, Type 4 Pilin"/>
    <property type="match status" value="1"/>
</dbReference>
<evidence type="ECO:0000256" key="4">
    <source>
        <dbReference type="ARBA" id="ARBA00022481"/>
    </source>
</evidence>
<dbReference type="InterPro" id="IPR045584">
    <property type="entry name" value="Pilin-like"/>
</dbReference>
<dbReference type="EMBL" id="QEWE01000002">
    <property type="protein sequence ID" value="REJ31598.1"/>
    <property type="molecule type" value="Genomic_DNA"/>
</dbReference>
<evidence type="ECO:0000313" key="12">
    <source>
        <dbReference type="EMBL" id="KYD20826.1"/>
    </source>
</evidence>
<evidence type="ECO:0000256" key="11">
    <source>
        <dbReference type="PIRSR" id="PIRSR029928-50"/>
    </source>
</evidence>
<dbReference type="SUPFAM" id="SSF54523">
    <property type="entry name" value="Pili subunits"/>
    <property type="match status" value="1"/>
</dbReference>
<dbReference type="GO" id="GO:0005886">
    <property type="term" value="C:plasma membrane"/>
    <property type="evidence" value="ECO:0007669"/>
    <property type="project" value="UniProtKB-SubCell"/>
</dbReference>
<keyword evidence="5 10" id="KW-0812">Transmembrane</keyword>
<evidence type="ECO:0000256" key="9">
    <source>
        <dbReference type="ARBA" id="ARBA00043982"/>
    </source>
</evidence>
<evidence type="ECO:0000256" key="10">
    <source>
        <dbReference type="PIRNR" id="PIRNR029928"/>
    </source>
</evidence>
<dbReference type="EMBL" id="LQYT01000028">
    <property type="protein sequence ID" value="KYD20826.1"/>
    <property type="molecule type" value="Genomic_DNA"/>
</dbReference>
<comment type="similarity">
    <text evidence="9 10">Belongs to the ComGC family.</text>
</comment>
<dbReference type="Proteomes" id="UP000257014">
    <property type="component" value="Unassembled WGS sequence"/>
</dbReference>
<reference evidence="12 14" key="1">
    <citation type="submission" date="2016-01" db="EMBL/GenBank/DDBJ databases">
        <title>Draft Genome Sequences of Seven Thermophilic Sporeformers Isolated from Foods.</title>
        <authorList>
            <person name="Berendsen E.M."/>
            <person name="Wells-Bennik M.H."/>
            <person name="Krawcyk A.O."/>
            <person name="De Jong A."/>
            <person name="Holsappel S."/>
            <person name="Eijlander R.T."/>
            <person name="Kuipers O.P."/>
        </authorList>
    </citation>
    <scope>NUCLEOTIDE SEQUENCE [LARGE SCALE GENOMIC DNA]</scope>
    <source>
        <strain evidence="12 14">B4135</strain>
    </source>
</reference>
<dbReference type="Proteomes" id="UP000075683">
    <property type="component" value="Unassembled WGS sequence"/>
</dbReference>
<dbReference type="OrthoDB" id="1798043at2"/>
<comment type="subcellular location">
    <subcellularLocation>
        <location evidence="1">Cell membrane</location>
        <topology evidence="1">Single-pass membrane protein</topology>
    </subcellularLocation>
    <subcellularLocation>
        <location evidence="2">Cell surface</location>
    </subcellularLocation>
</comment>
<dbReference type="Pfam" id="PF07963">
    <property type="entry name" value="N_methyl"/>
    <property type="match status" value="1"/>
</dbReference>
<keyword evidence="4 11" id="KW-0488">Methylation</keyword>
<dbReference type="PANTHER" id="PTHR30093:SF2">
    <property type="entry name" value="TYPE II SECRETION SYSTEM PROTEIN H"/>
    <property type="match status" value="1"/>
</dbReference>
<feature type="modified residue" description="N-methylphenylalanine" evidence="11">
    <location>
        <position position="7"/>
    </location>
</feature>